<organism evidence="3 5">
    <name type="scientific">Bursaphelenchus xylophilus</name>
    <name type="common">Pinewood nematode worm</name>
    <name type="synonym">Aphelenchoides xylophilus</name>
    <dbReference type="NCBI Taxonomy" id="6326"/>
    <lineage>
        <taxon>Eukaryota</taxon>
        <taxon>Metazoa</taxon>
        <taxon>Ecdysozoa</taxon>
        <taxon>Nematoda</taxon>
        <taxon>Chromadorea</taxon>
        <taxon>Rhabditida</taxon>
        <taxon>Tylenchina</taxon>
        <taxon>Tylenchomorpha</taxon>
        <taxon>Aphelenchoidea</taxon>
        <taxon>Aphelenchoididae</taxon>
        <taxon>Bursaphelenchus</taxon>
    </lineage>
</organism>
<dbReference type="AlphaFoldDB" id="A0A1I7RRQ8"/>
<dbReference type="Proteomes" id="UP000095284">
    <property type="component" value="Unplaced"/>
</dbReference>
<dbReference type="SMR" id="A0A1I7RRQ8"/>
<evidence type="ECO:0000313" key="2">
    <source>
        <dbReference type="EMBL" id="CAD5231939.1"/>
    </source>
</evidence>
<dbReference type="OrthoDB" id="5777131at2759"/>
<proteinExistence type="predicted"/>
<reference evidence="2" key="2">
    <citation type="submission" date="2020-09" db="EMBL/GenBank/DDBJ databases">
        <authorList>
            <person name="Kikuchi T."/>
        </authorList>
    </citation>
    <scope>NUCLEOTIDE SEQUENCE</scope>
    <source>
        <strain evidence="2">Ka4C1</strain>
    </source>
</reference>
<dbReference type="Pfam" id="PF12705">
    <property type="entry name" value="PDDEXK_1"/>
    <property type="match status" value="1"/>
</dbReference>
<dbReference type="EMBL" id="CAJFDI010000005">
    <property type="protein sequence ID" value="CAD5231939.1"/>
    <property type="molecule type" value="Genomic_DNA"/>
</dbReference>
<sequence>MTLFKQIRYGTPFFPMTVTRILPSFPPNSFFSITDPESSKVKEMDIMGPRSSESILKTVGVPSVSVIVGCTESMQNLYRWQQQLIYKMGRAGFSQYMTRRMRIGTRFHSVVEALLKELKVHGEIRSTPEEILASKPNWSELSGELTPYFTGLLPFLKSLNPNPNIILEGKVDNPFLCFKGRFDAIVEIDGELTLVDWKTINKESVKSNNLTAQTPEDLYTNPLQLAAYVSAVNACSLYSDLPRIQKAAIVLAYENRDTVEVVKMDLESIQGHFKEFLSRVNRFWWDVEHKPEKGGLLNFVHNPKVEQAT</sequence>
<dbReference type="Proteomes" id="UP000582659">
    <property type="component" value="Unassembled WGS sequence"/>
</dbReference>
<dbReference type="PANTHER" id="PTHR31340">
    <property type="entry name" value="MITOCHONDRIAL GENOME MAINTENANCE EXONUCLEASE 1"/>
    <property type="match status" value="1"/>
</dbReference>
<evidence type="ECO:0000313" key="4">
    <source>
        <dbReference type="Proteomes" id="UP000659654"/>
    </source>
</evidence>
<evidence type="ECO:0000313" key="5">
    <source>
        <dbReference type="WBParaSite" id="BXY_0340500.1"/>
    </source>
</evidence>
<evidence type="ECO:0000313" key="3">
    <source>
        <dbReference type="Proteomes" id="UP000095284"/>
    </source>
</evidence>
<dbReference type="InterPro" id="IPR038726">
    <property type="entry name" value="PDDEXK_AddAB-type"/>
</dbReference>
<reference evidence="5" key="1">
    <citation type="submission" date="2016-11" db="UniProtKB">
        <authorList>
            <consortium name="WormBaseParasite"/>
        </authorList>
    </citation>
    <scope>IDENTIFICATION</scope>
</reference>
<keyword evidence="4" id="KW-1185">Reference proteome</keyword>
<dbReference type="Gene3D" id="3.90.320.10">
    <property type="match status" value="1"/>
</dbReference>
<accession>A0A1I7RRQ8</accession>
<evidence type="ECO:0000259" key="1">
    <source>
        <dbReference type="Pfam" id="PF12705"/>
    </source>
</evidence>
<dbReference type="EMBL" id="CAJFCV020000005">
    <property type="protein sequence ID" value="CAG9123540.1"/>
    <property type="molecule type" value="Genomic_DNA"/>
</dbReference>
<name>A0A1I7RRQ8_BURXY</name>
<dbReference type="WBParaSite" id="BXY_0340500.1">
    <property type="protein sequence ID" value="BXY_0340500.1"/>
    <property type="gene ID" value="BXY_0340500"/>
</dbReference>
<gene>
    <name evidence="2" type="ORF">BXYJ_LOCUS12030</name>
</gene>
<dbReference type="InterPro" id="IPR011604">
    <property type="entry name" value="PDDEXK-like_dom_sf"/>
</dbReference>
<dbReference type="GO" id="GO:0005739">
    <property type="term" value="C:mitochondrion"/>
    <property type="evidence" value="ECO:0007669"/>
    <property type="project" value="TreeGrafter"/>
</dbReference>
<dbReference type="Proteomes" id="UP000659654">
    <property type="component" value="Unassembled WGS sequence"/>
</dbReference>
<feature type="domain" description="PD-(D/E)XK endonuclease-like" evidence="1">
    <location>
        <begin position="78"/>
        <end position="246"/>
    </location>
</feature>
<dbReference type="GO" id="GO:0008297">
    <property type="term" value="F:single-stranded DNA exodeoxyribonuclease activity"/>
    <property type="evidence" value="ECO:0007669"/>
    <property type="project" value="TreeGrafter"/>
</dbReference>
<protein>
    <submittedName>
        <fullName evidence="2">(pine wood nematode) hypothetical protein</fullName>
    </submittedName>
    <submittedName>
        <fullName evidence="5">PDDEXK_1 domain-containing protein</fullName>
    </submittedName>
</protein>
<dbReference type="PANTHER" id="PTHR31340:SF3">
    <property type="entry name" value="MITOCHONDRIAL GENOME MAINTENANCE EXONUCLEASE 1"/>
    <property type="match status" value="1"/>
</dbReference>
<dbReference type="eggNOG" id="ENOG502QVKE">
    <property type="taxonomic scope" value="Eukaryota"/>
</dbReference>
<dbReference type="GO" id="GO:0006264">
    <property type="term" value="P:mitochondrial DNA replication"/>
    <property type="evidence" value="ECO:0007669"/>
    <property type="project" value="TreeGrafter"/>
</dbReference>